<feature type="domain" description="Cytochrome oxidase subunit II copper A binding" evidence="14">
    <location>
        <begin position="109"/>
        <end position="225"/>
    </location>
</feature>
<evidence type="ECO:0000256" key="6">
    <source>
        <dbReference type="ARBA" id="ARBA00022723"/>
    </source>
</evidence>
<evidence type="ECO:0000256" key="11">
    <source>
        <dbReference type="ARBA" id="ARBA00047816"/>
    </source>
</evidence>
<dbReference type="EMBL" id="FOAJ01000005">
    <property type="protein sequence ID" value="SEL14870.1"/>
    <property type="molecule type" value="Genomic_DNA"/>
</dbReference>
<dbReference type="RefSeq" id="WP_090543450.1">
    <property type="nucleotide sequence ID" value="NZ_FNSR01000001.1"/>
</dbReference>
<dbReference type="PROSITE" id="PS00078">
    <property type="entry name" value="COX2"/>
    <property type="match status" value="1"/>
</dbReference>
<comment type="subcellular location">
    <subcellularLocation>
        <location evidence="1">Membrane</location>
    </subcellularLocation>
    <subcellularLocation>
        <location evidence="2">Periplasm</location>
    </subcellularLocation>
</comment>
<dbReference type="GO" id="GO:0042773">
    <property type="term" value="P:ATP synthesis coupled electron transport"/>
    <property type="evidence" value="ECO:0007669"/>
    <property type="project" value="TreeGrafter"/>
</dbReference>
<evidence type="ECO:0000256" key="12">
    <source>
        <dbReference type="PROSITE-ProRule" id="PRU00433"/>
    </source>
</evidence>
<dbReference type="PROSITE" id="PS51007">
    <property type="entry name" value="CYTC"/>
    <property type="match status" value="1"/>
</dbReference>
<dbReference type="PANTHER" id="PTHR22888:SF9">
    <property type="entry name" value="CYTOCHROME C OXIDASE SUBUNIT 2"/>
    <property type="match status" value="1"/>
</dbReference>
<evidence type="ECO:0000256" key="5">
    <source>
        <dbReference type="ARBA" id="ARBA00022617"/>
    </source>
</evidence>
<keyword evidence="6 12" id="KW-0479">Metal-binding</keyword>
<evidence type="ECO:0000313" key="16">
    <source>
        <dbReference type="EMBL" id="SEL14870.1"/>
    </source>
</evidence>
<keyword evidence="13" id="KW-1133">Transmembrane helix</keyword>
<dbReference type="InterPro" id="IPR009056">
    <property type="entry name" value="Cyt_c-like_dom"/>
</dbReference>
<dbReference type="InterPro" id="IPR045187">
    <property type="entry name" value="CcO_II"/>
</dbReference>
<dbReference type="Gene3D" id="2.60.40.420">
    <property type="entry name" value="Cupredoxins - blue copper proteins"/>
    <property type="match status" value="1"/>
</dbReference>
<feature type="transmembrane region" description="Helical" evidence="13">
    <location>
        <begin position="77"/>
        <end position="98"/>
    </location>
</feature>
<evidence type="ECO:0000256" key="3">
    <source>
        <dbReference type="ARBA" id="ARBA00007866"/>
    </source>
</evidence>
<feature type="domain" description="Cytochrome c" evidence="15">
    <location>
        <begin position="236"/>
        <end position="327"/>
    </location>
</feature>
<proteinExistence type="inferred from homology"/>
<keyword evidence="8 12" id="KW-0408">Iron</keyword>
<evidence type="ECO:0000313" key="17">
    <source>
        <dbReference type="Proteomes" id="UP000199120"/>
    </source>
</evidence>
<sequence length="327" mass="34847">MPLSPPAAAHDALRSTGIQAARIGALWNLTLIVCALVFAAVLVAVLVALARAPRGNRDTPAEAGRAAMPRDARARRFVVGATVVSVLLLVGLTTADVLTDRALSRLPAANPLRIEMTGAQWWWQASYAADGGQAGFVVANELHVPVGRPVIVSLKAADVIHTFWVPNLHGKKDMLPGIDSTIEFRADEPGIYRGQCAEFCGTEHALMAMYVTADAPAQYARWAAHQRANAAPPASPLALRGQHLFEAADCAQCHAVRGTSAGGQIGPDLTHLMSRRTIAAGTLVNERTNLEAWLRDPQHFKPGTSMPAAHFSSTDLDAVVTWLTTLN</sequence>
<evidence type="ECO:0000256" key="4">
    <source>
        <dbReference type="ARBA" id="ARBA00022448"/>
    </source>
</evidence>
<gene>
    <name evidence="16" type="ORF">SAMN05192542_105182</name>
</gene>
<evidence type="ECO:0000256" key="2">
    <source>
        <dbReference type="ARBA" id="ARBA00004418"/>
    </source>
</evidence>
<dbReference type="OrthoDB" id="9773456at2"/>
<organism evidence="16 17">
    <name type="scientific">Paraburkholderia caballeronis</name>
    <dbReference type="NCBI Taxonomy" id="416943"/>
    <lineage>
        <taxon>Bacteria</taxon>
        <taxon>Pseudomonadati</taxon>
        <taxon>Pseudomonadota</taxon>
        <taxon>Betaproteobacteria</taxon>
        <taxon>Burkholderiales</taxon>
        <taxon>Burkholderiaceae</taxon>
        <taxon>Paraburkholderia</taxon>
    </lineage>
</organism>
<dbReference type="GO" id="GO:0004129">
    <property type="term" value="F:cytochrome-c oxidase activity"/>
    <property type="evidence" value="ECO:0007669"/>
    <property type="project" value="UniProtKB-EC"/>
</dbReference>
<protein>
    <submittedName>
        <fullName evidence="16">Cytochrome c oxidase subunit 2</fullName>
    </submittedName>
</protein>
<keyword evidence="9" id="KW-0186">Copper</keyword>
<keyword evidence="17" id="KW-1185">Reference proteome</keyword>
<dbReference type="InterPro" id="IPR008972">
    <property type="entry name" value="Cupredoxin"/>
</dbReference>
<dbReference type="InterPro" id="IPR002429">
    <property type="entry name" value="CcO_II-like_C"/>
</dbReference>
<evidence type="ECO:0000259" key="14">
    <source>
        <dbReference type="PROSITE" id="PS50857"/>
    </source>
</evidence>
<dbReference type="PROSITE" id="PS50857">
    <property type="entry name" value="COX2_CUA"/>
    <property type="match status" value="1"/>
</dbReference>
<feature type="transmembrane region" description="Helical" evidence="13">
    <location>
        <begin position="25"/>
        <end position="49"/>
    </location>
</feature>
<evidence type="ECO:0000256" key="13">
    <source>
        <dbReference type="SAM" id="Phobius"/>
    </source>
</evidence>
<evidence type="ECO:0000256" key="8">
    <source>
        <dbReference type="ARBA" id="ARBA00023004"/>
    </source>
</evidence>
<name>A0A1H7MUB1_9BURK</name>
<evidence type="ECO:0000256" key="9">
    <source>
        <dbReference type="ARBA" id="ARBA00023008"/>
    </source>
</evidence>
<dbReference type="SUPFAM" id="SSF46626">
    <property type="entry name" value="Cytochrome c"/>
    <property type="match status" value="1"/>
</dbReference>
<keyword evidence="4" id="KW-0813">Transport</keyword>
<evidence type="ECO:0000256" key="7">
    <source>
        <dbReference type="ARBA" id="ARBA00022982"/>
    </source>
</evidence>
<dbReference type="PANTHER" id="PTHR22888">
    <property type="entry name" value="CYTOCHROME C OXIDASE, SUBUNIT II"/>
    <property type="match status" value="1"/>
</dbReference>
<dbReference type="Pfam" id="PF00116">
    <property type="entry name" value="COX2"/>
    <property type="match status" value="1"/>
</dbReference>
<dbReference type="GO" id="GO:0042597">
    <property type="term" value="C:periplasmic space"/>
    <property type="evidence" value="ECO:0007669"/>
    <property type="project" value="UniProtKB-SubCell"/>
</dbReference>
<keyword evidence="5 12" id="KW-0349">Heme</keyword>
<comment type="catalytic activity">
    <reaction evidence="11">
        <text>4 Fe(II)-[cytochrome c] + O2 + 8 H(+)(in) = 4 Fe(III)-[cytochrome c] + 2 H2O + 4 H(+)(out)</text>
        <dbReference type="Rhea" id="RHEA:11436"/>
        <dbReference type="Rhea" id="RHEA-COMP:10350"/>
        <dbReference type="Rhea" id="RHEA-COMP:14399"/>
        <dbReference type="ChEBI" id="CHEBI:15377"/>
        <dbReference type="ChEBI" id="CHEBI:15378"/>
        <dbReference type="ChEBI" id="CHEBI:15379"/>
        <dbReference type="ChEBI" id="CHEBI:29033"/>
        <dbReference type="ChEBI" id="CHEBI:29034"/>
        <dbReference type="EC" id="7.1.1.9"/>
    </reaction>
</comment>
<keyword evidence="10 13" id="KW-0472">Membrane</keyword>
<dbReference type="GO" id="GO:0016020">
    <property type="term" value="C:membrane"/>
    <property type="evidence" value="ECO:0007669"/>
    <property type="project" value="UniProtKB-SubCell"/>
</dbReference>
<dbReference type="CDD" id="cd04213">
    <property type="entry name" value="CuRO_CcO_Caa3_II"/>
    <property type="match status" value="1"/>
</dbReference>
<keyword evidence="13" id="KW-0812">Transmembrane</keyword>
<keyword evidence="7" id="KW-0249">Electron transport</keyword>
<dbReference type="Pfam" id="PF00034">
    <property type="entry name" value="Cytochrom_C"/>
    <property type="match status" value="1"/>
</dbReference>
<dbReference type="GO" id="GO:0020037">
    <property type="term" value="F:heme binding"/>
    <property type="evidence" value="ECO:0007669"/>
    <property type="project" value="InterPro"/>
</dbReference>
<dbReference type="GO" id="GO:0005507">
    <property type="term" value="F:copper ion binding"/>
    <property type="evidence" value="ECO:0007669"/>
    <property type="project" value="InterPro"/>
</dbReference>
<accession>A0A1H7MUB1</accession>
<dbReference type="STRING" id="416943.SAMN05445871_1408"/>
<dbReference type="InterPro" id="IPR034236">
    <property type="entry name" value="CuRO_CcO_Caa3_II"/>
</dbReference>
<evidence type="ECO:0000259" key="15">
    <source>
        <dbReference type="PROSITE" id="PS51007"/>
    </source>
</evidence>
<dbReference type="InterPro" id="IPR036909">
    <property type="entry name" value="Cyt_c-like_dom_sf"/>
</dbReference>
<comment type="similarity">
    <text evidence="3">Belongs to the cytochrome c oxidase subunit 2 family.</text>
</comment>
<dbReference type="AlphaFoldDB" id="A0A1H7MUB1"/>
<evidence type="ECO:0000256" key="1">
    <source>
        <dbReference type="ARBA" id="ARBA00004370"/>
    </source>
</evidence>
<reference evidence="17" key="1">
    <citation type="submission" date="2016-10" db="EMBL/GenBank/DDBJ databases">
        <authorList>
            <person name="Varghese N."/>
            <person name="Submissions S."/>
        </authorList>
    </citation>
    <scope>NUCLEOTIDE SEQUENCE [LARGE SCALE GENOMIC DNA]</scope>
    <source>
        <strain evidence="17">LMG 26416</strain>
    </source>
</reference>
<dbReference type="InterPro" id="IPR001505">
    <property type="entry name" value="Copper_CuA"/>
</dbReference>
<dbReference type="SUPFAM" id="SSF49503">
    <property type="entry name" value="Cupredoxins"/>
    <property type="match status" value="1"/>
</dbReference>
<evidence type="ECO:0000256" key="10">
    <source>
        <dbReference type="ARBA" id="ARBA00023136"/>
    </source>
</evidence>
<dbReference type="Proteomes" id="UP000199120">
    <property type="component" value="Unassembled WGS sequence"/>
</dbReference>